<dbReference type="AlphaFoldDB" id="A0A9X3XL42"/>
<dbReference type="InterPro" id="IPR043831">
    <property type="entry name" value="DUF5808"/>
</dbReference>
<dbReference type="Proteomes" id="UP001141183">
    <property type="component" value="Unassembled WGS sequence"/>
</dbReference>
<organism evidence="3 4">
    <name type="scientific">Clostridium tertium</name>
    <dbReference type="NCBI Taxonomy" id="1559"/>
    <lineage>
        <taxon>Bacteria</taxon>
        <taxon>Bacillati</taxon>
        <taxon>Bacillota</taxon>
        <taxon>Clostridia</taxon>
        <taxon>Eubacteriales</taxon>
        <taxon>Clostridiaceae</taxon>
        <taxon>Clostridium</taxon>
    </lineage>
</organism>
<evidence type="ECO:0000256" key="1">
    <source>
        <dbReference type="SAM" id="Phobius"/>
    </source>
</evidence>
<keyword evidence="1" id="KW-0472">Membrane</keyword>
<reference evidence="3" key="1">
    <citation type="submission" date="2022-05" db="EMBL/GenBank/DDBJ databases">
        <title>Draft genome sequence of Clostridium tertium strain CP3 isolated from Peru.</title>
        <authorList>
            <person name="Hurtado R."/>
            <person name="Lima L."/>
            <person name="Sousa T."/>
            <person name="Jaiswal A.K."/>
            <person name="Tiwari S."/>
            <person name="Maturrano L."/>
            <person name="Brenig B."/>
            <person name="Azevedo V."/>
        </authorList>
    </citation>
    <scope>NUCLEOTIDE SEQUENCE</scope>
    <source>
        <strain evidence="3">CP3</strain>
    </source>
</reference>
<feature type="domain" description="DUF5808" evidence="2">
    <location>
        <begin position="19"/>
        <end position="43"/>
    </location>
</feature>
<evidence type="ECO:0000313" key="4">
    <source>
        <dbReference type="Proteomes" id="UP001141183"/>
    </source>
</evidence>
<sequence>MNKDNDSKYWKFGIFYYNPEDPSEVVDRKNGKGVTINFAQKEGRRIFGFILIPAFIGIMIAILIACLSKY</sequence>
<comment type="caution">
    <text evidence="3">The sequence shown here is derived from an EMBL/GenBank/DDBJ whole genome shotgun (WGS) entry which is preliminary data.</text>
</comment>
<keyword evidence="1" id="KW-1133">Transmembrane helix</keyword>
<keyword evidence="4" id="KW-1185">Reference proteome</keyword>
<gene>
    <name evidence="3" type="ORF">NE398_09845</name>
</gene>
<dbReference type="EMBL" id="JAMRYU010000009">
    <property type="protein sequence ID" value="MDC4240466.1"/>
    <property type="molecule type" value="Genomic_DNA"/>
</dbReference>
<accession>A0A9X3XL42</accession>
<keyword evidence="1" id="KW-0812">Transmembrane</keyword>
<evidence type="ECO:0000259" key="2">
    <source>
        <dbReference type="Pfam" id="PF19124"/>
    </source>
</evidence>
<dbReference type="RefSeq" id="WP_097032992.1">
    <property type="nucleotide sequence ID" value="NZ_JADMSE010000009.1"/>
</dbReference>
<feature type="transmembrane region" description="Helical" evidence="1">
    <location>
        <begin position="46"/>
        <end position="67"/>
    </location>
</feature>
<dbReference type="Pfam" id="PF19124">
    <property type="entry name" value="DUF5808"/>
    <property type="match status" value="1"/>
</dbReference>
<proteinExistence type="predicted"/>
<evidence type="ECO:0000313" key="3">
    <source>
        <dbReference type="EMBL" id="MDC4240466.1"/>
    </source>
</evidence>
<protein>
    <recommendedName>
        <fullName evidence="2">DUF5808 domain-containing protein</fullName>
    </recommendedName>
</protein>
<name>A0A9X3XL42_9CLOT</name>